<dbReference type="RefSeq" id="WP_171506468.1">
    <property type="nucleotide sequence ID" value="NZ_CP098755.1"/>
</dbReference>
<evidence type="ECO:0000313" key="1">
    <source>
        <dbReference type="EMBL" id="USG66521.1"/>
    </source>
</evidence>
<accession>A0ABY4WJR4</accession>
<gene>
    <name evidence="1" type="ORF">NDK47_04245</name>
    <name evidence="2" type="ORF">NDK47_05580</name>
    <name evidence="3" type="ORF">NDK47_08775</name>
    <name evidence="4" type="ORF">NDK47_12700</name>
</gene>
<evidence type="ECO:0000313" key="2">
    <source>
        <dbReference type="EMBL" id="USG66769.1"/>
    </source>
</evidence>
<evidence type="ECO:0000313" key="5">
    <source>
        <dbReference type="Proteomes" id="UP001056500"/>
    </source>
</evidence>
<evidence type="ECO:0000313" key="4">
    <source>
        <dbReference type="EMBL" id="USG68083.1"/>
    </source>
</evidence>
<keyword evidence="5" id="KW-1185">Reference proteome</keyword>
<reference evidence="3" key="1">
    <citation type="submission" date="2022-06" db="EMBL/GenBank/DDBJ databases">
        <title>Genome sequencing of Brevibacillus sp. BB3-R1.</title>
        <authorList>
            <person name="Heo J."/>
            <person name="Lee D."/>
            <person name="Won M."/>
            <person name="Han B.-H."/>
            <person name="Hong S.-B."/>
            <person name="Kwon S.-W."/>
        </authorList>
    </citation>
    <scope>NUCLEOTIDE SEQUENCE</scope>
    <source>
        <strain evidence="3">BB3-R1</strain>
    </source>
</reference>
<evidence type="ECO:0000313" key="3">
    <source>
        <dbReference type="EMBL" id="USG67347.1"/>
    </source>
</evidence>
<dbReference type="EMBL" id="CP098755">
    <property type="protein sequence ID" value="USG66769.1"/>
    <property type="molecule type" value="Genomic_DNA"/>
</dbReference>
<sequence length="187" mass="22417">MDDFEEQYATVMRWSKPIHHVAGILNPSIDKRSETVRFHMQHLLDWVEQTYTSKDDLPMVANLKSYSRGFWKGLFTCYDHPHVPRTNNDHERFFRQTKTRHRRMTGLRSWNEYILRSGEMVVFVDDALHQSNVLSRLQSVNYLDFKNERLRWSARLSEATKRRRFRTNPSVYLEQAENAYCMLIGQS</sequence>
<name>A0ABY4WJR4_9BACL</name>
<protein>
    <submittedName>
        <fullName evidence="3">Transposase</fullName>
    </submittedName>
</protein>
<dbReference type="Proteomes" id="UP001056500">
    <property type="component" value="Chromosome"/>
</dbReference>
<dbReference type="EMBL" id="CP098755">
    <property type="protein sequence ID" value="USG68083.1"/>
    <property type="molecule type" value="Genomic_DNA"/>
</dbReference>
<dbReference type="EMBL" id="CP098755">
    <property type="protein sequence ID" value="USG67347.1"/>
    <property type="molecule type" value="Genomic_DNA"/>
</dbReference>
<proteinExistence type="predicted"/>
<dbReference type="EMBL" id="CP098755">
    <property type="protein sequence ID" value="USG66521.1"/>
    <property type="molecule type" value="Genomic_DNA"/>
</dbReference>
<organism evidence="3 5">
    <name type="scientific">Brevibacillus ruminantium</name>
    <dbReference type="NCBI Taxonomy" id="2950604"/>
    <lineage>
        <taxon>Bacteria</taxon>
        <taxon>Bacillati</taxon>
        <taxon>Bacillota</taxon>
        <taxon>Bacilli</taxon>
        <taxon>Bacillales</taxon>
        <taxon>Paenibacillaceae</taxon>
        <taxon>Brevibacillus</taxon>
    </lineage>
</organism>